<feature type="transmembrane region" description="Helical" evidence="7">
    <location>
        <begin position="104"/>
        <end position="126"/>
    </location>
</feature>
<evidence type="ECO:0000256" key="3">
    <source>
        <dbReference type="ARBA" id="ARBA00022475"/>
    </source>
</evidence>
<evidence type="ECO:0000256" key="5">
    <source>
        <dbReference type="ARBA" id="ARBA00022989"/>
    </source>
</evidence>
<evidence type="ECO:0000256" key="1">
    <source>
        <dbReference type="ARBA" id="ARBA00004651"/>
    </source>
</evidence>
<comment type="caution">
    <text evidence="7">Lacks conserved residue(s) required for the propagation of feature annotation.</text>
</comment>
<dbReference type="Proteomes" id="UP000295244">
    <property type="component" value="Unassembled WGS sequence"/>
</dbReference>
<evidence type="ECO:0000256" key="6">
    <source>
        <dbReference type="ARBA" id="ARBA00023136"/>
    </source>
</evidence>
<dbReference type="InterPro" id="IPR015414">
    <property type="entry name" value="TMEM64"/>
</dbReference>
<feature type="domain" description="VTT" evidence="8">
    <location>
        <begin position="13"/>
        <end position="126"/>
    </location>
</feature>
<name>A0A4R1BEY4_9ACTN</name>
<sequence>MLLMVLQSVVPPLPATPIQVAGGYVFGTPAAFAMSWAGIMLGSAICFGISRLTGRRFVVRSRRLARLDHSIQKHGAIIAFVAGLIPLISFGAVSYAAGLSGLSFWRFILAAALGLTPSTLAIVHLGGAETAPGIYAALGALAAISVAAYAYYRRLS</sequence>
<keyword evidence="6 7" id="KW-0472">Membrane</keyword>
<dbReference type="EMBL" id="SKBU01000023">
    <property type="protein sequence ID" value="TCJ15578.1"/>
    <property type="molecule type" value="Genomic_DNA"/>
</dbReference>
<evidence type="ECO:0000256" key="2">
    <source>
        <dbReference type="ARBA" id="ARBA00008640"/>
    </source>
</evidence>
<dbReference type="Pfam" id="PF09335">
    <property type="entry name" value="VTT_dom"/>
    <property type="match status" value="1"/>
</dbReference>
<comment type="caution">
    <text evidence="9">The sequence shown here is derived from an EMBL/GenBank/DDBJ whole genome shotgun (WGS) entry which is preliminary data.</text>
</comment>
<feature type="transmembrane region" description="Helical" evidence="7">
    <location>
        <begin position="75"/>
        <end position="98"/>
    </location>
</feature>
<evidence type="ECO:0000313" key="10">
    <source>
        <dbReference type="Proteomes" id="UP000295244"/>
    </source>
</evidence>
<feature type="transmembrane region" description="Helical" evidence="7">
    <location>
        <begin position="31"/>
        <end position="54"/>
    </location>
</feature>
<dbReference type="PANTHER" id="PTHR12677:SF59">
    <property type="entry name" value="GOLGI APPARATUS MEMBRANE PROTEIN TVP38-RELATED"/>
    <property type="match status" value="1"/>
</dbReference>
<comment type="subcellular location">
    <subcellularLocation>
        <location evidence="1 7">Cell membrane</location>
        <topology evidence="1 7">Multi-pass membrane protein</topology>
    </subcellularLocation>
</comment>
<accession>A0A4R1BEY4</accession>
<evidence type="ECO:0000256" key="4">
    <source>
        <dbReference type="ARBA" id="ARBA00022692"/>
    </source>
</evidence>
<dbReference type="InterPro" id="IPR032816">
    <property type="entry name" value="VTT_dom"/>
</dbReference>
<keyword evidence="5 7" id="KW-1133">Transmembrane helix</keyword>
<evidence type="ECO:0000259" key="8">
    <source>
        <dbReference type="Pfam" id="PF09335"/>
    </source>
</evidence>
<dbReference type="AlphaFoldDB" id="A0A4R1BEY4"/>
<proteinExistence type="inferred from homology"/>
<feature type="transmembrane region" description="Helical" evidence="7">
    <location>
        <begin position="133"/>
        <end position="152"/>
    </location>
</feature>
<keyword evidence="4 7" id="KW-0812">Transmembrane</keyword>
<dbReference type="PANTHER" id="PTHR12677">
    <property type="entry name" value="GOLGI APPARATUS MEMBRANE PROTEIN TVP38-RELATED"/>
    <property type="match status" value="1"/>
</dbReference>
<comment type="similarity">
    <text evidence="2 7">Belongs to the TVP38/TMEM64 family.</text>
</comment>
<evidence type="ECO:0000256" key="7">
    <source>
        <dbReference type="RuleBase" id="RU366058"/>
    </source>
</evidence>
<keyword evidence="3 7" id="KW-1003">Cell membrane</keyword>
<evidence type="ECO:0000313" key="9">
    <source>
        <dbReference type="EMBL" id="TCJ15578.1"/>
    </source>
</evidence>
<dbReference type="OrthoDB" id="5242213at2"/>
<gene>
    <name evidence="9" type="ORF">E0L93_12170</name>
</gene>
<reference evidence="9 10" key="1">
    <citation type="submission" date="2019-03" db="EMBL/GenBank/DDBJ databases">
        <title>Whole genome sequence of a novel Rubrobacter taiwanensis strain, isolated from Yellowstone National Park.</title>
        <authorList>
            <person name="Freed S."/>
            <person name="Ramaley R.F."/>
            <person name="Kyndt J.A."/>
        </authorList>
    </citation>
    <scope>NUCLEOTIDE SEQUENCE [LARGE SCALE GENOMIC DNA]</scope>
    <source>
        <strain evidence="9 10">Yellowstone</strain>
    </source>
</reference>
<protein>
    <recommendedName>
        <fullName evidence="7">TVP38/TMEM64 family membrane protein</fullName>
    </recommendedName>
</protein>
<organism evidence="9 10">
    <name type="scientific">Rubrobacter taiwanensis</name>
    <dbReference type="NCBI Taxonomy" id="185139"/>
    <lineage>
        <taxon>Bacteria</taxon>
        <taxon>Bacillati</taxon>
        <taxon>Actinomycetota</taxon>
        <taxon>Rubrobacteria</taxon>
        <taxon>Rubrobacterales</taxon>
        <taxon>Rubrobacteraceae</taxon>
        <taxon>Rubrobacter</taxon>
    </lineage>
</organism>
<keyword evidence="10" id="KW-1185">Reference proteome</keyword>
<dbReference type="GO" id="GO:0005886">
    <property type="term" value="C:plasma membrane"/>
    <property type="evidence" value="ECO:0007669"/>
    <property type="project" value="UniProtKB-SubCell"/>
</dbReference>